<dbReference type="GO" id="GO:0016787">
    <property type="term" value="F:hydrolase activity"/>
    <property type="evidence" value="ECO:0007669"/>
    <property type="project" value="UniProtKB-KW"/>
</dbReference>
<dbReference type="EMBL" id="VDLX02000003">
    <property type="protein sequence ID" value="KAB8196076.1"/>
    <property type="molecule type" value="Genomic_DNA"/>
</dbReference>
<keyword evidence="2" id="KW-0732">Signal</keyword>
<protein>
    <submittedName>
        <fullName evidence="5">Alpha/beta fold hydrolase</fullName>
    </submittedName>
</protein>
<accession>A0A5C4WR91</accession>
<evidence type="ECO:0000256" key="2">
    <source>
        <dbReference type="ARBA" id="ARBA00022729"/>
    </source>
</evidence>
<dbReference type="RefSeq" id="WP_139630393.1">
    <property type="nucleotide sequence ID" value="NZ_VDLX02000003.1"/>
</dbReference>
<evidence type="ECO:0000313" key="6">
    <source>
        <dbReference type="Proteomes" id="UP000312512"/>
    </source>
</evidence>
<dbReference type="InterPro" id="IPR000073">
    <property type="entry name" value="AB_hydrolase_1"/>
</dbReference>
<proteinExistence type="inferred from homology"/>
<dbReference type="PANTHER" id="PTHR43248">
    <property type="entry name" value="2-SUCCINYL-6-HYDROXY-2,4-CYCLOHEXADIENE-1-CARBOXYLATE SYNTHASE"/>
    <property type="match status" value="1"/>
</dbReference>
<organism evidence="5 6">
    <name type="scientific">Nonomuraea phyllanthi</name>
    <dbReference type="NCBI Taxonomy" id="2219224"/>
    <lineage>
        <taxon>Bacteria</taxon>
        <taxon>Bacillati</taxon>
        <taxon>Actinomycetota</taxon>
        <taxon>Actinomycetes</taxon>
        <taxon>Streptosporangiales</taxon>
        <taxon>Streptosporangiaceae</taxon>
        <taxon>Nonomuraea</taxon>
    </lineage>
</organism>
<keyword evidence="3 5" id="KW-0378">Hydrolase</keyword>
<dbReference type="SUPFAM" id="SSF53474">
    <property type="entry name" value="alpha/beta-Hydrolases"/>
    <property type="match status" value="1"/>
</dbReference>
<comment type="similarity">
    <text evidence="1">Belongs to the peptidase S33 family.</text>
</comment>
<dbReference type="PANTHER" id="PTHR43248:SF29">
    <property type="entry name" value="TRIPEPTIDYL AMINOPEPTIDASE"/>
    <property type="match status" value="1"/>
</dbReference>
<gene>
    <name evidence="5" type="ORF">FH608_011525</name>
</gene>
<evidence type="ECO:0000313" key="5">
    <source>
        <dbReference type="EMBL" id="KAB8196076.1"/>
    </source>
</evidence>
<evidence type="ECO:0000256" key="3">
    <source>
        <dbReference type="ARBA" id="ARBA00022801"/>
    </source>
</evidence>
<dbReference type="InterPro" id="IPR051601">
    <property type="entry name" value="Serine_prot/Carboxylest_S33"/>
</dbReference>
<keyword evidence="6" id="KW-1185">Reference proteome</keyword>
<evidence type="ECO:0000256" key="1">
    <source>
        <dbReference type="ARBA" id="ARBA00010088"/>
    </source>
</evidence>
<dbReference type="AlphaFoldDB" id="A0A5C4WR91"/>
<comment type="caution">
    <text evidence="5">The sequence shown here is derived from an EMBL/GenBank/DDBJ whole genome shotgun (WGS) entry which is preliminary data.</text>
</comment>
<dbReference type="Gene3D" id="3.40.50.1820">
    <property type="entry name" value="alpha/beta hydrolase"/>
    <property type="match status" value="1"/>
</dbReference>
<feature type="domain" description="AB hydrolase-1" evidence="4">
    <location>
        <begin position="54"/>
        <end position="459"/>
    </location>
</feature>
<dbReference type="OrthoDB" id="3930934at2"/>
<dbReference type="Proteomes" id="UP000312512">
    <property type="component" value="Unassembled WGS sequence"/>
</dbReference>
<sequence>MGSSLDWQPKEGAGDFEVATLKVPLDHREPGGEQIDLAVIRRRAADPARRIGSLVFVSGGPAFPGVTLLPAHYPFLPAEVRERFDVIGFDPRGAGESTPVQGFSSMQELGEFFGDLPLPFPVTEKEQRLWIDKFTAFAQIVRERNEKLLPHISSADIARDMDLLRQAVGEDTLNYLGVSFGSLPGITYANLFPDRVRSMALDATIDPVDWFTDDRDPTLNATLRLGFDVSAARGVDRFLTLGGEAGPKACAFAAEDAQATRAKFRTMLERLRERPVTLATPKGPQTVTYPIVIANLWVTLYQIGYWQAEAEILQEIWLATERPEEEGPLETKLDVLESPAGTELPPLFAAPPEWSIAFLGGDTPNPSDPQSWFAQGEIAERRSGGMGSVVNWGSVACAAWTPSENRYIGPWDRPTAAPILLIGTVGDPGTSYEATVELAGRLADARLLTVDGEGHSAFYNPNPHVAAALGAYFADGVLPEPGASVPPAHHPFPS</sequence>
<dbReference type="InterPro" id="IPR029058">
    <property type="entry name" value="AB_hydrolase_fold"/>
</dbReference>
<name>A0A5C4WR91_9ACTN</name>
<dbReference type="Pfam" id="PF00561">
    <property type="entry name" value="Abhydrolase_1"/>
    <property type="match status" value="1"/>
</dbReference>
<reference evidence="5 6" key="1">
    <citation type="submission" date="2019-10" db="EMBL/GenBank/DDBJ databases">
        <title>Nonomuraea sp. nov., isolated from Phyllanthus amarus.</title>
        <authorList>
            <person name="Klykleung N."/>
            <person name="Tanasupawat S."/>
        </authorList>
    </citation>
    <scope>NUCLEOTIDE SEQUENCE [LARGE SCALE GENOMIC DNA]</scope>
    <source>
        <strain evidence="5 6">PA1-10</strain>
    </source>
</reference>
<evidence type="ECO:0000259" key="4">
    <source>
        <dbReference type="Pfam" id="PF00561"/>
    </source>
</evidence>